<dbReference type="PANTHER" id="PTHR11370:SF5">
    <property type="entry name" value="DNA REPAIR PROTEIN XRCC1"/>
    <property type="match status" value="1"/>
</dbReference>
<sequence length="187" mass="20235">MPRVKIDYVVSFSSEDPENPASNLLAREVSKKKWLCKTGESSASVVLQLAKAVKISAVHIGAYNAATVEVLVGRSEKPDEPFQVLLPSSVFVSAGEARRGAAERGAAERYGISFIHLDEPEDSNDVVSSVTSAVPPRLFVVDSTPGSSDEEEFRPGELFAKHVQHASTKHTNTGDTHIIMWSIDSVE</sequence>
<dbReference type="GO" id="GO:0000012">
    <property type="term" value="P:single strand break repair"/>
    <property type="evidence" value="ECO:0007669"/>
    <property type="project" value="InterPro"/>
</dbReference>
<proteinExistence type="predicted"/>
<evidence type="ECO:0000259" key="1">
    <source>
        <dbReference type="Pfam" id="PF01834"/>
    </source>
</evidence>
<dbReference type="GO" id="GO:0006284">
    <property type="term" value="P:base-excision repair"/>
    <property type="evidence" value="ECO:0007669"/>
    <property type="project" value="TreeGrafter"/>
</dbReference>
<reference evidence="2" key="2">
    <citation type="submission" date="2020-12" db="EMBL/GenBank/DDBJ databases">
        <authorList>
            <person name="Kanost M."/>
        </authorList>
    </citation>
    <scope>NUCLEOTIDE SEQUENCE</scope>
</reference>
<dbReference type="Pfam" id="PF01834">
    <property type="entry name" value="XRCC1_N"/>
    <property type="match status" value="1"/>
</dbReference>
<comment type="caution">
    <text evidence="2">The sequence shown here is derived from an EMBL/GenBank/DDBJ whole genome shotgun (WGS) entry which is preliminary data.</text>
</comment>
<accession>A0A921ZKF0</accession>
<organism evidence="2 3">
    <name type="scientific">Manduca sexta</name>
    <name type="common">Tobacco hawkmoth</name>
    <name type="synonym">Tobacco hornworm</name>
    <dbReference type="NCBI Taxonomy" id="7130"/>
    <lineage>
        <taxon>Eukaryota</taxon>
        <taxon>Metazoa</taxon>
        <taxon>Ecdysozoa</taxon>
        <taxon>Arthropoda</taxon>
        <taxon>Hexapoda</taxon>
        <taxon>Insecta</taxon>
        <taxon>Pterygota</taxon>
        <taxon>Neoptera</taxon>
        <taxon>Endopterygota</taxon>
        <taxon>Lepidoptera</taxon>
        <taxon>Glossata</taxon>
        <taxon>Ditrysia</taxon>
        <taxon>Bombycoidea</taxon>
        <taxon>Sphingidae</taxon>
        <taxon>Sphinginae</taxon>
        <taxon>Sphingini</taxon>
        <taxon>Manduca</taxon>
    </lineage>
</organism>
<keyword evidence="3" id="KW-1185">Reference proteome</keyword>
<dbReference type="GO" id="GO:0005634">
    <property type="term" value="C:nucleus"/>
    <property type="evidence" value="ECO:0007669"/>
    <property type="project" value="InterPro"/>
</dbReference>
<dbReference type="InterPro" id="IPR002706">
    <property type="entry name" value="Xrcc1_N"/>
</dbReference>
<evidence type="ECO:0000313" key="3">
    <source>
        <dbReference type="Proteomes" id="UP000791440"/>
    </source>
</evidence>
<feature type="domain" description="DNA-repair protein Xrcc1 N-terminal" evidence="1">
    <location>
        <begin position="1"/>
        <end position="102"/>
    </location>
</feature>
<dbReference type="GO" id="GO:0003684">
    <property type="term" value="F:damaged DNA binding"/>
    <property type="evidence" value="ECO:0007669"/>
    <property type="project" value="InterPro"/>
</dbReference>
<dbReference type="Proteomes" id="UP000791440">
    <property type="component" value="Unassembled WGS sequence"/>
</dbReference>
<reference evidence="2" key="1">
    <citation type="journal article" date="2016" name="Insect Biochem. Mol. Biol.">
        <title>Multifaceted biological insights from a draft genome sequence of the tobacco hornworm moth, Manduca sexta.</title>
        <authorList>
            <person name="Kanost M.R."/>
            <person name="Arrese E.L."/>
            <person name="Cao X."/>
            <person name="Chen Y.R."/>
            <person name="Chellapilla S."/>
            <person name="Goldsmith M.R."/>
            <person name="Grosse-Wilde E."/>
            <person name="Heckel D.G."/>
            <person name="Herndon N."/>
            <person name="Jiang H."/>
            <person name="Papanicolaou A."/>
            <person name="Qu J."/>
            <person name="Soulages J.L."/>
            <person name="Vogel H."/>
            <person name="Walters J."/>
            <person name="Waterhouse R.M."/>
            <person name="Ahn S.J."/>
            <person name="Almeida F.C."/>
            <person name="An C."/>
            <person name="Aqrawi P."/>
            <person name="Bretschneider A."/>
            <person name="Bryant W.B."/>
            <person name="Bucks S."/>
            <person name="Chao H."/>
            <person name="Chevignon G."/>
            <person name="Christen J.M."/>
            <person name="Clarke D.F."/>
            <person name="Dittmer N.T."/>
            <person name="Ferguson L.C.F."/>
            <person name="Garavelou S."/>
            <person name="Gordon K.H.J."/>
            <person name="Gunaratna R.T."/>
            <person name="Han Y."/>
            <person name="Hauser F."/>
            <person name="He Y."/>
            <person name="Heidel-Fischer H."/>
            <person name="Hirsh A."/>
            <person name="Hu Y."/>
            <person name="Jiang H."/>
            <person name="Kalra D."/>
            <person name="Klinner C."/>
            <person name="Konig C."/>
            <person name="Kovar C."/>
            <person name="Kroll A.R."/>
            <person name="Kuwar S.S."/>
            <person name="Lee S.L."/>
            <person name="Lehman R."/>
            <person name="Li K."/>
            <person name="Li Z."/>
            <person name="Liang H."/>
            <person name="Lovelace S."/>
            <person name="Lu Z."/>
            <person name="Mansfield J.H."/>
            <person name="McCulloch K.J."/>
            <person name="Mathew T."/>
            <person name="Morton B."/>
            <person name="Muzny D.M."/>
            <person name="Neunemann D."/>
            <person name="Ongeri F."/>
            <person name="Pauchet Y."/>
            <person name="Pu L.L."/>
            <person name="Pyrousis I."/>
            <person name="Rao X.J."/>
            <person name="Redding A."/>
            <person name="Roesel C."/>
            <person name="Sanchez-Gracia A."/>
            <person name="Schaack S."/>
            <person name="Shukla A."/>
            <person name="Tetreau G."/>
            <person name="Wang Y."/>
            <person name="Xiong G.H."/>
            <person name="Traut W."/>
            <person name="Walsh T.K."/>
            <person name="Worley K.C."/>
            <person name="Wu D."/>
            <person name="Wu W."/>
            <person name="Wu Y.Q."/>
            <person name="Zhang X."/>
            <person name="Zou Z."/>
            <person name="Zucker H."/>
            <person name="Briscoe A.D."/>
            <person name="Burmester T."/>
            <person name="Clem R.J."/>
            <person name="Feyereisen R."/>
            <person name="Grimmelikhuijzen C.J.P."/>
            <person name="Hamodrakas S.J."/>
            <person name="Hansson B.S."/>
            <person name="Huguet E."/>
            <person name="Jermiin L.S."/>
            <person name="Lan Q."/>
            <person name="Lehman H.K."/>
            <person name="Lorenzen M."/>
            <person name="Merzendorfer H."/>
            <person name="Michalopoulos I."/>
            <person name="Morton D.B."/>
            <person name="Muthukrishnan S."/>
            <person name="Oakeshott J.G."/>
            <person name="Palmer W."/>
            <person name="Park Y."/>
            <person name="Passarelli A.L."/>
            <person name="Rozas J."/>
            <person name="Schwartz L.M."/>
            <person name="Smith W."/>
            <person name="Southgate A."/>
            <person name="Vilcinskas A."/>
            <person name="Vogt R."/>
            <person name="Wang P."/>
            <person name="Werren J."/>
            <person name="Yu X.Q."/>
            <person name="Zhou J.J."/>
            <person name="Brown S.J."/>
            <person name="Scherer S.E."/>
            <person name="Richards S."/>
            <person name="Blissard G.W."/>
        </authorList>
    </citation>
    <scope>NUCLEOTIDE SEQUENCE</scope>
</reference>
<dbReference type="EMBL" id="JH668630">
    <property type="protein sequence ID" value="KAG6459643.1"/>
    <property type="molecule type" value="Genomic_DNA"/>
</dbReference>
<protein>
    <recommendedName>
        <fullName evidence="1">DNA-repair protein Xrcc1 N-terminal domain-containing protein</fullName>
    </recommendedName>
</protein>
<gene>
    <name evidence="2" type="ORF">O3G_MSEX011506</name>
</gene>
<dbReference type="PANTHER" id="PTHR11370">
    <property type="entry name" value="DNA-REPAIR PROTEIN XRCC1"/>
    <property type="match status" value="1"/>
</dbReference>
<dbReference type="AlphaFoldDB" id="A0A921ZKF0"/>
<evidence type="ECO:0000313" key="2">
    <source>
        <dbReference type="EMBL" id="KAG6459643.1"/>
    </source>
</evidence>
<name>A0A921ZKF0_MANSE</name>